<name>D4J8L1_9FIRM</name>
<dbReference type="PATRIC" id="fig|717962.3.peg.1790"/>
<organism evidence="2 3">
    <name type="scientific">Coprococcus catus GD/7</name>
    <dbReference type="NCBI Taxonomy" id="717962"/>
    <lineage>
        <taxon>Bacteria</taxon>
        <taxon>Bacillati</taxon>
        <taxon>Bacillota</taxon>
        <taxon>Clostridia</taxon>
        <taxon>Lachnospirales</taxon>
        <taxon>Lachnospiraceae</taxon>
        <taxon>Coprococcus</taxon>
    </lineage>
</organism>
<keyword evidence="1" id="KW-0812">Transmembrane</keyword>
<evidence type="ECO:0000313" key="2">
    <source>
        <dbReference type="EMBL" id="CBK80682.1"/>
    </source>
</evidence>
<reference evidence="2 3" key="1">
    <citation type="submission" date="2010-03" db="EMBL/GenBank/DDBJ databases">
        <title>The genome sequence of Coprococcus catus GD/7.</title>
        <authorList>
            <consortium name="metaHIT consortium -- http://www.metahit.eu/"/>
            <person name="Pajon A."/>
            <person name="Turner K."/>
            <person name="Parkhill J."/>
            <person name="Duncan S."/>
            <person name="Flint H."/>
        </authorList>
    </citation>
    <scope>NUCLEOTIDE SEQUENCE [LARGE SCALE GENOMIC DNA]</scope>
    <source>
        <strain evidence="2 3">GD/7</strain>
    </source>
</reference>
<keyword evidence="1" id="KW-0472">Membrane</keyword>
<dbReference type="HOGENOM" id="CLU_2664804_0_0_9"/>
<feature type="transmembrane region" description="Helical" evidence="1">
    <location>
        <begin position="45"/>
        <end position="69"/>
    </location>
</feature>
<accession>D4J8L1</accession>
<dbReference type="RefSeq" id="WP_015514250.1">
    <property type="nucleotide sequence ID" value="NC_021009.1"/>
</dbReference>
<keyword evidence="1" id="KW-1133">Transmembrane helix</keyword>
<dbReference type="EMBL" id="FP929038">
    <property type="protein sequence ID" value="CBK80682.1"/>
    <property type="molecule type" value="Genomic_DNA"/>
</dbReference>
<evidence type="ECO:0000313" key="3">
    <source>
        <dbReference type="Proteomes" id="UP000008798"/>
    </source>
</evidence>
<dbReference type="AlphaFoldDB" id="D4J8L1"/>
<gene>
    <name evidence="2" type="ORF">CC1_19510</name>
</gene>
<reference evidence="2 3" key="2">
    <citation type="submission" date="2010-03" db="EMBL/GenBank/DDBJ databases">
        <authorList>
            <person name="Pajon A."/>
        </authorList>
    </citation>
    <scope>NUCLEOTIDE SEQUENCE [LARGE SCALE GENOMIC DNA]</scope>
    <source>
        <strain evidence="2 3">GD/7</strain>
    </source>
</reference>
<evidence type="ECO:0000256" key="1">
    <source>
        <dbReference type="SAM" id="Phobius"/>
    </source>
</evidence>
<dbReference type="Proteomes" id="UP000008798">
    <property type="component" value="Chromosome"/>
</dbReference>
<proteinExistence type="predicted"/>
<protein>
    <submittedName>
        <fullName evidence="2">Uncharacterized protein</fullName>
    </submittedName>
</protein>
<feature type="transmembrane region" description="Helical" evidence="1">
    <location>
        <begin position="21"/>
        <end position="39"/>
    </location>
</feature>
<dbReference type="KEGG" id="cct:CC1_19510"/>
<dbReference type="STRING" id="717962.CC1_19510"/>
<sequence length="75" mass="8488">MNKSELKKEIQKSRIRTLQKVQYSAFFLVLVEVVIWAATKMSPKLLVAILLTCAVQVVVGLMMLTELAVHKKDTD</sequence>